<dbReference type="GO" id="GO:0003712">
    <property type="term" value="F:transcription coregulator activity"/>
    <property type="evidence" value="ECO:0007669"/>
    <property type="project" value="InterPro"/>
</dbReference>
<proteinExistence type="inferred from homology"/>
<evidence type="ECO:0000256" key="4">
    <source>
        <dbReference type="ARBA" id="ARBA00023015"/>
    </source>
</evidence>
<organism evidence="10 11">
    <name type="scientific">Exidia glandulosa HHB12029</name>
    <dbReference type="NCBI Taxonomy" id="1314781"/>
    <lineage>
        <taxon>Eukaryota</taxon>
        <taxon>Fungi</taxon>
        <taxon>Dikarya</taxon>
        <taxon>Basidiomycota</taxon>
        <taxon>Agaricomycotina</taxon>
        <taxon>Agaricomycetes</taxon>
        <taxon>Auriculariales</taxon>
        <taxon>Exidiaceae</taxon>
        <taxon>Exidia</taxon>
    </lineage>
</organism>
<dbReference type="GO" id="GO:0016592">
    <property type="term" value="C:mediator complex"/>
    <property type="evidence" value="ECO:0007669"/>
    <property type="project" value="InterPro"/>
</dbReference>
<dbReference type="SMART" id="SM01281">
    <property type="entry name" value="Med12"/>
    <property type="match status" value="1"/>
</dbReference>
<evidence type="ECO:0000256" key="7">
    <source>
        <dbReference type="ARBA" id="ARBA00032010"/>
    </source>
</evidence>
<name>A0A166AYJ9_EXIGL</name>
<evidence type="ECO:0000313" key="10">
    <source>
        <dbReference type="EMBL" id="KZV96289.1"/>
    </source>
</evidence>
<evidence type="ECO:0000256" key="2">
    <source>
        <dbReference type="ARBA" id="ARBA00010289"/>
    </source>
</evidence>
<comment type="similarity">
    <text evidence="2">Belongs to the Mediator complex subunit 12 family.</text>
</comment>
<keyword evidence="5" id="KW-0804">Transcription</keyword>
<dbReference type="InParanoid" id="A0A166AYJ9"/>
<evidence type="ECO:0000259" key="9">
    <source>
        <dbReference type="SMART" id="SM01281"/>
    </source>
</evidence>
<evidence type="ECO:0000256" key="5">
    <source>
        <dbReference type="ARBA" id="ARBA00023163"/>
    </source>
</evidence>
<dbReference type="InterPro" id="IPR019035">
    <property type="entry name" value="Mediator_Med12"/>
</dbReference>
<dbReference type="EMBL" id="KV425945">
    <property type="protein sequence ID" value="KZV96289.1"/>
    <property type="molecule type" value="Genomic_DNA"/>
</dbReference>
<gene>
    <name evidence="10" type="ORF">EXIGLDRAFT_435689</name>
</gene>
<feature type="compositionally biased region" description="Low complexity" evidence="8">
    <location>
        <begin position="1469"/>
        <end position="1488"/>
    </location>
</feature>
<feature type="domain" description="Mediator complex subunit Med12" evidence="9">
    <location>
        <begin position="109"/>
        <end position="172"/>
    </location>
</feature>
<evidence type="ECO:0000256" key="1">
    <source>
        <dbReference type="ARBA" id="ARBA00004123"/>
    </source>
</evidence>
<dbReference type="PANTHER" id="PTHR46567">
    <property type="entry name" value="MEDIATOR OF RNA POLYMERASE II TRANSCRIPTION SUBUNIT 12"/>
    <property type="match status" value="1"/>
</dbReference>
<evidence type="ECO:0000256" key="3">
    <source>
        <dbReference type="ARBA" id="ARBA00019622"/>
    </source>
</evidence>
<evidence type="ECO:0000256" key="6">
    <source>
        <dbReference type="ARBA" id="ARBA00023242"/>
    </source>
</evidence>
<accession>A0A166AYJ9</accession>
<evidence type="ECO:0000313" key="11">
    <source>
        <dbReference type="Proteomes" id="UP000077266"/>
    </source>
</evidence>
<dbReference type="STRING" id="1314781.A0A166AYJ9"/>
<keyword evidence="4" id="KW-0805">Transcription regulation</keyword>
<dbReference type="OrthoDB" id="20828at2759"/>
<reference evidence="10 11" key="1">
    <citation type="journal article" date="2016" name="Mol. Biol. Evol.">
        <title>Comparative Genomics of Early-Diverging Mushroom-Forming Fungi Provides Insights into the Origins of Lignocellulose Decay Capabilities.</title>
        <authorList>
            <person name="Nagy L.G."/>
            <person name="Riley R."/>
            <person name="Tritt A."/>
            <person name="Adam C."/>
            <person name="Daum C."/>
            <person name="Floudas D."/>
            <person name="Sun H."/>
            <person name="Yadav J.S."/>
            <person name="Pangilinan J."/>
            <person name="Larsson K.H."/>
            <person name="Matsuura K."/>
            <person name="Barry K."/>
            <person name="Labutti K."/>
            <person name="Kuo R."/>
            <person name="Ohm R.A."/>
            <person name="Bhattacharya S.S."/>
            <person name="Shirouzu T."/>
            <person name="Yoshinaga Y."/>
            <person name="Martin F.M."/>
            <person name="Grigoriev I.V."/>
            <person name="Hibbett D.S."/>
        </authorList>
    </citation>
    <scope>NUCLEOTIDE SEQUENCE [LARGE SCALE GENOMIC DNA]</scope>
    <source>
        <strain evidence="10 11">HHB12029</strain>
    </source>
</reference>
<protein>
    <recommendedName>
        <fullName evidence="3">Mediator of RNA polymerase II transcription subunit 12</fullName>
    </recommendedName>
    <alternativeName>
        <fullName evidence="7">Mediator complex subunit 12</fullName>
    </alternativeName>
</protein>
<dbReference type="Pfam" id="PF09497">
    <property type="entry name" value="Med12"/>
    <property type="match status" value="1"/>
</dbReference>
<feature type="compositionally biased region" description="Polar residues" evidence="8">
    <location>
        <begin position="1497"/>
        <end position="1506"/>
    </location>
</feature>
<dbReference type="GO" id="GO:0006357">
    <property type="term" value="P:regulation of transcription by RNA polymerase II"/>
    <property type="evidence" value="ECO:0007669"/>
    <property type="project" value="InterPro"/>
</dbReference>
<dbReference type="Proteomes" id="UP000077266">
    <property type="component" value="Unassembled WGS sequence"/>
</dbReference>
<comment type="subcellular location">
    <subcellularLocation>
        <location evidence="1">Nucleus</location>
    </subcellularLocation>
</comment>
<keyword evidence="11" id="KW-1185">Reference proteome</keyword>
<keyword evidence="6" id="KW-0539">Nucleus</keyword>
<sequence length="1557" mass="172176">MSSSKVAAEPVAPYVSRPPDWLKRAHASADVGYSGFFPPVPSAREEQLNEQTAQHGYISQPEVNAENFNAKAEVTKAFKTGNTLDDLKQLLDAVIERRAENAAKLPPTSFKIPGRVTFNEARRVNWVSELANPDVPLHKIGKSVPHGFKGHDLLEMLETHKVAVPRAVWYVRVLGANETQGMRNRPNFHPAMYSVEWANVVTSYFKKLLDKIALPSAPRAALNIKQTFNSILANTNAREEWLAKFTYILDLTREFYVESLVDHPTFLSWLAQLMSGSNLAQAGFATCLLEDYFDGLLSHRVFARPLIEGCLSKLNEIDASPVKENLGFLASAIKTILQRAFPVVPDAFVSPGMWTTYSPVLRDMFRDASDFTEVEQRNDALAFRTLPVREMDRVRSMMSEIQALNAVTMDTDLTALARRNSSLALLLTWAASPAQHGVHRPFLVATLIARRAEYEDDPDALQNALIEWMDGSDECMASQSARGAARLMGELARVGLFSYERFLQRILARGDTERHQATLRAMPVWKENGVILRQRKIALYGVRAGSRETEEDHIQRAIRAEIRQELPYFFGGSYPATEPSGTLRSRMPTLFGAHKFEQVRTVAHWLLPIAMDRLKKCSVMDTAVVSKNYSVLSEVLAATHCFSSLCELNIAVLQKATAPELLMAVISNLRRFAFIFKCMDVIPTLDGALAVSHHSIRSRPAQLRSLLALLQVLNRGDETQSATLHLVAADVDASVQALRPPLSSPEEMPSLDLELAQLALDPAPNAPSILAHGLWSKFKTKANWGLSAAESTFASLRQFTPETMPPQPPPDTAGKFATFLWEVDQLLAGDLDAHLLECFRGPVFTSSDEMRVCDATIWNIVVSIAVELVVRGCASTQTILRGLVYPAWTLGSYQSVNEEEGGIYESFLLASVQLGHSLLICTVNQDEDMPPRGLAECQQLKARRAMLYDDGEFSELVTALRSLVAWESSPNERLKEAASSLRTALQVNREFWFIARKNLDLVRDVFLTEQPPSESLVEMLRSILGDPANALDHEEEVATTDWQNISSRVNPWTFARTSINLHLTLQELVKGLVTEETRPQAERDLDTFTAGLFDSAVTAEETDLLGDVLRGISGPVVAKFVNNGIRRLTLLLEESAADDFPPDIVEPYLRRAGEVLRLLAGVLAPLRDDPGKIPAIEAEVQDDFVRALHKKLSVVESKLSHVGDALDLAIQVVVFLARMLQFSLGLGRAWSDRLKDCGVELMDCIVRMCIAFGGGVLTDQRTFTILLDTASIMVDDYPKDPKTAAADLFRNIPTLDPARLPGFLPHDFNQRLVFILPYRPSNHYTSDLVYAHPETNGSLTYGAPVQHRPWEWIESIEARNSPTLDEHGEHVVANSTSIPLELFGARPTAERVYTGDEPARLGDLLLQQDTFASGSVFENDWRQSRLARNDAQNLDAPSPAESGEHEQQESGPAVDPFQHEPSPAPTVLSRTSAFAGSASASSRRGSPAIQMGRGGTAEQQGTMSSRGSKRKASTASSSVIEIDDGPDEAEQSRPTAAKRRRARPAPATATRARGKKK</sequence>
<feature type="region of interest" description="Disordered" evidence="8">
    <location>
        <begin position="1433"/>
        <end position="1557"/>
    </location>
</feature>
<evidence type="ECO:0000256" key="8">
    <source>
        <dbReference type="SAM" id="MobiDB-lite"/>
    </source>
</evidence>
<dbReference type="PANTHER" id="PTHR46567:SF1">
    <property type="entry name" value="MEDIATOR OF RNA POLYMERASE II TRANSCRIPTION SUBUNIT 12"/>
    <property type="match status" value="1"/>
</dbReference>